<keyword evidence="2" id="KW-1185">Reference proteome</keyword>
<evidence type="ECO:0000313" key="1">
    <source>
        <dbReference type="EMBL" id="MDO6574957.1"/>
    </source>
</evidence>
<accession>A0AAW7YT41</accession>
<evidence type="ECO:0000313" key="2">
    <source>
        <dbReference type="Proteomes" id="UP001170310"/>
    </source>
</evidence>
<feature type="non-terminal residue" evidence="1">
    <location>
        <position position="1"/>
    </location>
</feature>
<sequence length="77" mass="8407">EKRSKGSVKMKVQNIAAMLDDKGFSRNSKVSALAGLPAGASGRETDWDLVSEMINIGKSNHWAKCKEIIARAPKQYS</sequence>
<gene>
    <name evidence="1" type="ORF">Q4528_12620</name>
</gene>
<reference evidence="1" key="1">
    <citation type="submission" date="2023-07" db="EMBL/GenBank/DDBJ databases">
        <title>Genome content predicts the carbon catabolic preferences of heterotrophic bacteria.</title>
        <authorList>
            <person name="Gralka M."/>
        </authorList>
    </citation>
    <scope>NUCLEOTIDE SEQUENCE</scope>
    <source>
        <strain evidence="1">E2R20</strain>
    </source>
</reference>
<proteinExistence type="predicted"/>
<organism evidence="1 2">
    <name type="scientific">Staphylococcus pasteuri_A</name>
    <dbReference type="NCBI Taxonomy" id="3062664"/>
    <lineage>
        <taxon>Bacteria</taxon>
        <taxon>Bacillati</taxon>
        <taxon>Bacillota</taxon>
        <taxon>Bacilli</taxon>
        <taxon>Bacillales</taxon>
        <taxon>Staphylococcaceae</taxon>
        <taxon>Staphylococcus</taxon>
    </lineage>
</organism>
<dbReference type="Proteomes" id="UP001170310">
    <property type="component" value="Unassembled WGS sequence"/>
</dbReference>
<name>A0AAW7YT41_9STAP</name>
<dbReference type="EMBL" id="JAUOQO010000027">
    <property type="protein sequence ID" value="MDO6574957.1"/>
    <property type="molecule type" value="Genomic_DNA"/>
</dbReference>
<protein>
    <submittedName>
        <fullName evidence="1">Uncharacterized protein</fullName>
    </submittedName>
</protein>
<comment type="caution">
    <text evidence="1">The sequence shown here is derived from an EMBL/GenBank/DDBJ whole genome shotgun (WGS) entry which is preliminary data.</text>
</comment>
<dbReference type="RefSeq" id="WP_303521808.1">
    <property type="nucleotide sequence ID" value="NZ_JAUOQO010000027.1"/>
</dbReference>
<dbReference type="AlphaFoldDB" id="A0AAW7YT41"/>